<keyword evidence="8" id="KW-1185">Reference proteome</keyword>
<reference evidence="7 8" key="1">
    <citation type="submission" date="2019-03" db="EMBL/GenBank/DDBJ databases">
        <title>Genomic Encyclopedia of Type Strains, Phase III (KMG-III): the genomes of soil and plant-associated and newly described type strains.</title>
        <authorList>
            <person name="Whitman W."/>
        </authorList>
    </citation>
    <scope>NUCLEOTIDE SEQUENCE [LARGE SCALE GENOMIC DNA]</scope>
    <source>
        <strain evidence="7 8">CECT 8446</strain>
    </source>
</reference>
<dbReference type="PIRSF" id="PIRSF029038">
    <property type="entry name" value="Mtase_YbiN_prd"/>
    <property type="match status" value="1"/>
</dbReference>
<dbReference type="CDD" id="cd02440">
    <property type="entry name" value="AdoMet_MTases"/>
    <property type="match status" value="1"/>
</dbReference>
<dbReference type="Gene3D" id="3.40.50.150">
    <property type="entry name" value="Vaccinia Virus protein VP39"/>
    <property type="match status" value="1"/>
</dbReference>
<organism evidence="7 8">
    <name type="scientific">Algoriphagus boseongensis</name>
    <dbReference type="NCBI Taxonomy" id="1442587"/>
    <lineage>
        <taxon>Bacteria</taxon>
        <taxon>Pseudomonadati</taxon>
        <taxon>Bacteroidota</taxon>
        <taxon>Cytophagia</taxon>
        <taxon>Cytophagales</taxon>
        <taxon>Cyclobacteriaceae</taxon>
        <taxon>Algoriphagus</taxon>
    </lineage>
</organism>
<protein>
    <recommendedName>
        <fullName evidence="6">Ribosomal RNA large subunit methyltransferase F</fullName>
        <ecNumber evidence="6">2.1.1.181</ecNumber>
    </recommendedName>
    <alternativeName>
        <fullName evidence="6">23S rRNA mA1618 methyltransferase</fullName>
    </alternativeName>
    <alternativeName>
        <fullName evidence="6">rRNA adenine N-6-methyltransferase</fullName>
    </alternativeName>
</protein>
<dbReference type="EC" id="2.1.1.181" evidence="6"/>
<dbReference type="Proteomes" id="UP000294535">
    <property type="component" value="Unassembled WGS sequence"/>
</dbReference>
<keyword evidence="1 6" id="KW-0963">Cytoplasm</keyword>
<dbReference type="RefSeq" id="WP_133554584.1">
    <property type="nucleotide sequence ID" value="NZ_SNYF01000006.1"/>
</dbReference>
<dbReference type="GO" id="GO:0070475">
    <property type="term" value="P:rRNA base methylation"/>
    <property type="evidence" value="ECO:0007669"/>
    <property type="project" value="TreeGrafter"/>
</dbReference>
<dbReference type="PANTHER" id="PTHR13393:SF0">
    <property type="entry name" value="RNA N6-ADENOSINE-METHYLTRANSFERASE METTL16"/>
    <property type="match status" value="1"/>
</dbReference>
<dbReference type="OrthoDB" id="1115728at2"/>
<dbReference type="InterPro" id="IPR010286">
    <property type="entry name" value="METTL16/RlmF"/>
</dbReference>
<evidence type="ECO:0000256" key="2">
    <source>
        <dbReference type="ARBA" id="ARBA00022552"/>
    </source>
</evidence>
<evidence type="ECO:0000256" key="3">
    <source>
        <dbReference type="ARBA" id="ARBA00022603"/>
    </source>
</evidence>
<keyword evidence="4 6" id="KW-0808">Transferase</keyword>
<gene>
    <name evidence="6" type="primary">rlmF</name>
    <name evidence="7" type="ORF">DFQ04_1628</name>
</gene>
<dbReference type="InterPro" id="IPR029063">
    <property type="entry name" value="SAM-dependent_MTases_sf"/>
</dbReference>
<accession>A0A4V3D247</accession>
<evidence type="ECO:0000256" key="4">
    <source>
        <dbReference type="ARBA" id="ARBA00022679"/>
    </source>
</evidence>
<evidence type="ECO:0000256" key="5">
    <source>
        <dbReference type="ARBA" id="ARBA00022691"/>
    </source>
</evidence>
<evidence type="ECO:0000313" key="7">
    <source>
        <dbReference type="EMBL" id="TDQ16980.1"/>
    </source>
</evidence>
<dbReference type="SUPFAM" id="SSF53335">
    <property type="entry name" value="S-adenosyl-L-methionine-dependent methyltransferases"/>
    <property type="match status" value="1"/>
</dbReference>
<evidence type="ECO:0000313" key="8">
    <source>
        <dbReference type="Proteomes" id="UP000294535"/>
    </source>
</evidence>
<dbReference type="GO" id="GO:0005737">
    <property type="term" value="C:cytoplasm"/>
    <property type="evidence" value="ECO:0007669"/>
    <property type="project" value="UniProtKB-SubCell"/>
</dbReference>
<comment type="caution">
    <text evidence="7">The sequence shown here is derived from an EMBL/GenBank/DDBJ whole genome shotgun (WGS) entry which is preliminary data.</text>
</comment>
<keyword evidence="3 6" id="KW-0489">Methyltransferase</keyword>
<comment type="catalytic activity">
    <reaction evidence="6">
        <text>adenosine(1618) in 23S rRNA + S-adenosyl-L-methionine = N(6)-methyladenosine(1618) in 23S rRNA + S-adenosyl-L-homocysteine + H(+)</text>
        <dbReference type="Rhea" id="RHEA:16497"/>
        <dbReference type="Rhea" id="RHEA-COMP:10229"/>
        <dbReference type="Rhea" id="RHEA-COMP:10231"/>
        <dbReference type="ChEBI" id="CHEBI:15378"/>
        <dbReference type="ChEBI" id="CHEBI:57856"/>
        <dbReference type="ChEBI" id="CHEBI:59789"/>
        <dbReference type="ChEBI" id="CHEBI:74411"/>
        <dbReference type="ChEBI" id="CHEBI:74449"/>
        <dbReference type="EC" id="2.1.1.181"/>
    </reaction>
</comment>
<comment type="function">
    <text evidence="6">Specifically methylates the adenine in position 1618 of 23S rRNA.</text>
</comment>
<keyword evidence="5 6" id="KW-0949">S-adenosyl-L-methionine</keyword>
<name>A0A4V3D247_9BACT</name>
<evidence type="ECO:0000256" key="6">
    <source>
        <dbReference type="HAMAP-Rule" id="MF_01848"/>
    </source>
</evidence>
<dbReference type="AlphaFoldDB" id="A0A4V3D247"/>
<dbReference type="EMBL" id="SNYF01000006">
    <property type="protein sequence ID" value="TDQ16980.1"/>
    <property type="molecule type" value="Genomic_DNA"/>
</dbReference>
<comment type="similarity">
    <text evidence="6">Belongs to the methyltransferase superfamily. METTL16/RlmF family.</text>
</comment>
<proteinExistence type="inferred from homology"/>
<keyword evidence="2 6" id="KW-0698">rRNA processing</keyword>
<sequence>MKGKKEKPSLHPRNLHQGRYELESLGEILPELKPFIFINDFANLTLDFSNPKAVKFLNQALLKKFYQVDFWDIPEGFLCPPIPGRADYIHYLADLLAQKNMGKVPPGEKIRVLDIGTGANLIYPILGNSIYGWTFVGSDSNPEAIQSAQKIISKNPHLAGQIEIRSQKDSTKIFSGIIEKDEFFDLTLCNPPFHESAEAAQEGSRRKVQNLTGKHTSKADLNFGGQGAELWTEGGELAFIRKMIHESEKFKNQVFWFTSLVSKSENLKPIQGSLEKIGVQSQVVFQMAQGNKISRFVAWTFLNEKQQEAWRTFRWKK</sequence>
<dbReference type="Pfam" id="PF05971">
    <property type="entry name" value="Methyltransf_10"/>
    <property type="match status" value="1"/>
</dbReference>
<comment type="subcellular location">
    <subcellularLocation>
        <location evidence="6">Cytoplasm</location>
    </subcellularLocation>
</comment>
<dbReference type="HAMAP" id="MF_01848">
    <property type="entry name" value="23SrRNA_methyltr_F"/>
    <property type="match status" value="1"/>
</dbReference>
<dbReference type="InterPro" id="IPR016909">
    <property type="entry name" value="rRNA_lsu_MeTfrase_F"/>
</dbReference>
<evidence type="ECO:0000256" key="1">
    <source>
        <dbReference type="ARBA" id="ARBA00022490"/>
    </source>
</evidence>
<dbReference type="PANTHER" id="PTHR13393">
    <property type="entry name" value="SAM-DEPENDENT METHYLTRANSFERASE"/>
    <property type="match status" value="1"/>
</dbReference>
<dbReference type="GO" id="GO:0052907">
    <property type="term" value="F:23S rRNA (adenine(1618)-N(6))-methyltransferase activity"/>
    <property type="evidence" value="ECO:0007669"/>
    <property type="project" value="UniProtKB-EC"/>
</dbReference>
<dbReference type="NCBIfam" id="NF008725">
    <property type="entry name" value="PRK11727.1"/>
    <property type="match status" value="1"/>
</dbReference>